<dbReference type="EMBL" id="PDSK01000103">
    <property type="protein sequence ID" value="PIE33112.1"/>
    <property type="molecule type" value="Genomic_DNA"/>
</dbReference>
<reference evidence="1 2" key="1">
    <citation type="submission" date="2017-10" db="EMBL/GenBank/DDBJ databases">
        <title>Novel microbial diversity and functional potential in the marine mammal oral microbiome.</title>
        <authorList>
            <person name="Dudek N.K."/>
            <person name="Sun C.L."/>
            <person name="Burstein D."/>
            <person name="Kantor R.S."/>
            <person name="Aliaga Goltsman D.S."/>
            <person name="Bik E.M."/>
            <person name="Thomas B.C."/>
            <person name="Banfield J.F."/>
            <person name="Relman D.A."/>
        </authorList>
    </citation>
    <scope>NUCLEOTIDE SEQUENCE [LARGE SCALE GENOMIC DNA]</scope>
    <source>
        <strain evidence="1">DOLJORAL78_47_16</strain>
    </source>
</reference>
<dbReference type="Proteomes" id="UP000230821">
    <property type="component" value="Unassembled WGS sequence"/>
</dbReference>
<gene>
    <name evidence="1" type="ORF">CSA56_13080</name>
</gene>
<dbReference type="AlphaFoldDB" id="A0A2G6KDR4"/>
<protein>
    <submittedName>
        <fullName evidence="1">Uncharacterized protein</fullName>
    </submittedName>
</protein>
<name>A0A2G6KDR4_9BACT</name>
<proteinExistence type="predicted"/>
<evidence type="ECO:0000313" key="1">
    <source>
        <dbReference type="EMBL" id="PIE33112.1"/>
    </source>
</evidence>
<organism evidence="1 2">
    <name type="scientific">candidate division KSB3 bacterium</name>
    <dbReference type="NCBI Taxonomy" id="2044937"/>
    <lineage>
        <taxon>Bacteria</taxon>
        <taxon>candidate division KSB3</taxon>
    </lineage>
</organism>
<comment type="caution">
    <text evidence="1">The sequence shown here is derived from an EMBL/GenBank/DDBJ whole genome shotgun (WGS) entry which is preliminary data.</text>
</comment>
<accession>A0A2G6KDR4</accession>
<evidence type="ECO:0000313" key="2">
    <source>
        <dbReference type="Proteomes" id="UP000230821"/>
    </source>
</evidence>
<sequence>MRKVELVNAHIRQLREELVKINSSMLHEFPIDRYIQSVESYRERYRYNYIAPTIKSMLNDIQARYNAHALALYHKLTLSSLIKRSIPNLNRNSFPESISDLYQEWFDRVLGEFSTLPDEYYSHQNDEFLKDLAGCSLRIIPIGGAWIVEISGIGRRFLLTGGFQQFIKGGWFALMKMGGFASFYQIHVVKRYLHGFNPEERIRCYLRISELLRQNPRIRGMFGESWYYDPTLRDISPRLLYLREIAEQCGAKVFRLGTSQSDIDNALAKSATRRRLYREKVYTPAAYLLIWPRKALMKWAETQRAADHSSAINTPHRFRERVFSLIKDCI</sequence>